<evidence type="ECO:0000256" key="8">
    <source>
        <dbReference type="PROSITE-ProRule" id="PRU00284"/>
    </source>
</evidence>
<evidence type="ECO:0000256" key="7">
    <source>
        <dbReference type="ARBA" id="ARBA00023224"/>
    </source>
</evidence>
<sequence length="658" mass="73206">MKRLFSSLSNKIAFLLTAWMLIGIGIFFSINYSNSKSEKIQSYNNVRKTGLKSTMYFVDEFLKSRLHMVQNFAKELEDKKLYANRDDIAEALKGAFVISPFDALFVGYADNGNVIKTDLLKNNEPFLIPNFDGRTRAWFQAASSSGKPGFSEPYIDITTKNLTITAYAPIFDGNHQLVAVIGANIFLNGFSQELLEIKTTKTSSIMIADDNGKVIVHPDINLVSKEDENYKNLIKENMKKSIEGDKVSLFFHNGMRNVIYCQKQKLTGWNVCIVADADEFVAEIKSASNKQILMFSLFLISVIIAIIVVVRYFLRPVLTIQNGLIEVFKFINNKTSNVEPIKLKSSDELGVMASIINENIESTKENLNNEREFLAKTQEFVSKIKGGDFRATLEATTNSQALLKLKEAFGELRDSLKTNIASNEHDILKALEIYFKNDFTARINDEGVIAKGIDALGDKIAQMLKNNEDVAKLLEDRAKALKGYMQELTTKANKSATSLSEGAAAVEQMSASMRQVNARSDDVKRQSEEIKNIITIIHDIADQTNLLALNAAIEAARAGEHGRGFAVVADEVRNLAERTQKSLGEIEANANILTQNIDDMSAAINEQTIAIAQINTLVADIDNLTKENLEVANQTNKATNEVDEIADQIVKEVAKNKF</sequence>
<dbReference type="GO" id="GO:0007165">
    <property type="term" value="P:signal transduction"/>
    <property type="evidence" value="ECO:0007669"/>
    <property type="project" value="UniProtKB-KW"/>
</dbReference>
<dbReference type="Pfam" id="PF02743">
    <property type="entry name" value="dCache_1"/>
    <property type="match status" value="1"/>
</dbReference>
<keyword evidence="3" id="KW-0145">Chemotaxis</keyword>
<dbReference type="Gene3D" id="1.10.287.950">
    <property type="entry name" value="Methyl-accepting chemotaxis protein"/>
    <property type="match status" value="1"/>
</dbReference>
<dbReference type="PANTHER" id="PTHR32089">
    <property type="entry name" value="METHYL-ACCEPTING CHEMOTAXIS PROTEIN MCPB"/>
    <property type="match status" value="1"/>
</dbReference>
<dbReference type="SUPFAM" id="SSF103190">
    <property type="entry name" value="Sensory domain-like"/>
    <property type="match status" value="1"/>
</dbReference>
<evidence type="ECO:0000256" key="2">
    <source>
        <dbReference type="ARBA" id="ARBA00022475"/>
    </source>
</evidence>
<evidence type="ECO:0000256" key="5">
    <source>
        <dbReference type="ARBA" id="ARBA00022989"/>
    </source>
</evidence>
<accession>A0A1Y5MG51</accession>
<dbReference type="Pfam" id="PF00015">
    <property type="entry name" value="MCPsignal"/>
    <property type="match status" value="1"/>
</dbReference>
<keyword evidence="7 8" id="KW-0807">Transducer</keyword>
<protein>
    <recommendedName>
        <fullName evidence="11">Methyl-accepting transducer domain-containing protein</fullName>
    </recommendedName>
</protein>
<dbReference type="InterPro" id="IPR004089">
    <property type="entry name" value="MCPsignal_dom"/>
</dbReference>
<evidence type="ECO:0000259" key="11">
    <source>
        <dbReference type="PROSITE" id="PS50111"/>
    </source>
</evidence>
<evidence type="ECO:0000256" key="10">
    <source>
        <dbReference type="SAM" id="Phobius"/>
    </source>
</evidence>
<dbReference type="CDD" id="cd18773">
    <property type="entry name" value="PDC1_HK_sensor"/>
    <property type="match status" value="1"/>
</dbReference>
<proteinExistence type="predicted"/>
<dbReference type="SMART" id="SM00283">
    <property type="entry name" value="MA"/>
    <property type="match status" value="1"/>
</dbReference>
<dbReference type="GO" id="GO:0005886">
    <property type="term" value="C:plasma membrane"/>
    <property type="evidence" value="ECO:0007669"/>
    <property type="project" value="UniProtKB-SubCell"/>
</dbReference>
<keyword evidence="2" id="KW-1003">Cell membrane</keyword>
<dbReference type="InterPro" id="IPR033479">
    <property type="entry name" value="dCache_1"/>
</dbReference>
<dbReference type="PANTHER" id="PTHR32089:SF112">
    <property type="entry name" value="LYSOZYME-LIKE PROTEIN-RELATED"/>
    <property type="match status" value="1"/>
</dbReference>
<evidence type="ECO:0000313" key="12">
    <source>
        <dbReference type="EMBL" id="OUT07237.1"/>
    </source>
</evidence>
<keyword evidence="6 10" id="KW-0472">Membrane</keyword>
<keyword evidence="9" id="KW-0175">Coiled coil</keyword>
<evidence type="ECO:0000313" key="13">
    <source>
        <dbReference type="Proteomes" id="UP000196317"/>
    </source>
</evidence>
<keyword evidence="5 10" id="KW-1133">Transmembrane helix</keyword>
<evidence type="ECO:0000256" key="9">
    <source>
        <dbReference type="SAM" id="Coils"/>
    </source>
</evidence>
<dbReference type="EMBL" id="NDYN01000007">
    <property type="protein sequence ID" value="OUT07237.1"/>
    <property type="molecule type" value="Genomic_DNA"/>
</dbReference>
<dbReference type="Gene3D" id="3.30.450.20">
    <property type="entry name" value="PAS domain"/>
    <property type="match status" value="2"/>
</dbReference>
<comment type="subcellular location">
    <subcellularLocation>
        <location evidence="1">Cell membrane</location>
        <topology evidence="1">Multi-pass membrane protein</topology>
    </subcellularLocation>
</comment>
<gene>
    <name evidence="12" type="ORF">B9N65_08285</name>
</gene>
<reference evidence="12 13" key="1">
    <citation type="submission" date="2017-04" db="EMBL/GenBank/DDBJ databases">
        <title>Complete genome of Campylobacter concisus ATCC 33237T and draft genomes for an additional eight well characterized C. concisus strains.</title>
        <authorList>
            <person name="Cornelius A.J."/>
            <person name="Miller W.G."/>
            <person name="Lastovica A.J."/>
            <person name="On S.L."/>
            <person name="French N.P."/>
            <person name="Vandenberg O."/>
            <person name="Biggs P.J."/>
        </authorList>
    </citation>
    <scope>NUCLEOTIDE SEQUENCE [LARGE SCALE GENOMIC DNA]</scope>
    <source>
        <strain evidence="12 13">CCUG 19995</strain>
    </source>
</reference>
<comment type="caution">
    <text evidence="12">The sequence shown here is derived from an EMBL/GenBank/DDBJ whole genome shotgun (WGS) entry which is preliminary data.</text>
</comment>
<dbReference type="CDD" id="cd12912">
    <property type="entry name" value="PDC2_MCP_like"/>
    <property type="match status" value="1"/>
</dbReference>
<dbReference type="InterPro" id="IPR029151">
    <property type="entry name" value="Sensor-like_sf"/>
</dbReference>
<organism evidence="12 13">
    <name type="scientific">Campylobacter concisus</name>
    <dbReference type="NCBI Taxonomy" id="199"/>
    <lineage>
        <taxon>Bacteria</taxon>
        <taxon>Pseudomonadati</taxon>
        <taxon>Campylobacterota</taxon>
        <taxon>Epsilonproteobacteria</taxon>
        <taxon>Campylobacterales</taxon>
        <taxon>Campylobacteraceae</taxon>
        <taxon>Campylobacter</taxon>
    </lineage>
</organism>
<feature type="domain" description="Methyl-accepting transducer" evidence="11">
    <location>
        <begin position="450"/>
        <end position="648"/>
    </location>
</feature>
<keyword evidence="4 10" id="KW-0812">Transmembrane</keyword>
<evidence type="ECO:0000256" key="4">
    <source>
        <dbReference type="ARBA" id="ARBA00022692"/>
    </source>
</evidence>
<evidence type="ECO:0000256" key="3">
    <source>
        <dbReference type="ARBA" id="ARBA00022500"/>
    </source>
</evidence>
<dbReference type="AlphaFoldDB" id="A0A1Y5MG51"/>
<feature type="transmembrane region" description="Helical" evidence="10">
    <location>
        <begin position="12"/>
        <end position="32"/>
    </location>
</feature>
<dbReference type="GO" id="GO:0006935">
    <property type="term" value="P:chemotaxis"/>
    <property type="evidence" value="ECO:0007669"/>
    <property type="project" value="UniProtKB-KW"/>
</dbReference>
<dbReference type="PROSITE" id="PS50111">
    <property type="entry name" value="CHEMOTAXIS_TRANSDUC_2"/>
    <property type="match status" value="1"/>
</dbReference>
<evidence type="ECO:0000256" key="6">
    <source>
        <dbReference type="ARBA" id="ARBA00023136"/>
    </source>
</evidence>
<feature type="transmembrane region" description="Helical" evidence="10">
    <location>
        <begin position="292"/>
        <end position="314"/>
    </location>
</feature>
<evidence type="ECO:0000256" key="1">
    <source>
        <dbReference type="ARBA" id="ARBA00004651"/>
    </source>
</evidence>
<dbReference type="SUPFAM" id="SSF58104">
    <property type="entry name" value="Methyl-accepting chemotaxis protein (MCP) signaling domain"/>
    <property type="match status" value="1"/>
</dbReference>
<dbReference type="Proteomes" id="UP000196317">
    <property type="component" value="Unassembled WGS sequence"/>
</dbReference>
<feature type="coiled-coil region" evidence="9">
    <location>
        <begin position="569"/>
        <end position="641"/>
    </location>
</feature>
<name>A0A1Y5MG51_9BACT</name>